<gene>
    <name evidence="1" type="ORF">LCGC14_1423840</name>
</gene>
<comment type="caution">
    <text evidence="1">The sequence shown here is derived from an EMBL/GenBank/DDBJ whole genome shotgun (WGS) entry which is preliminary data.</text>
</comment>
<dbReference type="AlphaFoldDB" id="A0A0F9M601"/>
<proteinExistence type="predicted"/>
<sequence>GHGVLNNRVIGYGKLINSITDVDKLAEINWDINRKNYIAPRKL</sequence>
<protein>
    <submittedName>
        <fullName evidence="1">Uncharacterized protein</fullName>
    </submittedName>
</protein>
<feature type="non-terminal residue" evidence="1">
    <location>
        <position position="1"/>
    </location>
</feature>
<organism evidence="1">
    <name type="scientific">marine sediment metagenome</name>
    <dbReference type="NCBI Taxonomy" id="412755"/>
    <lineage>
        <taxon>unclassified sequences</taxon>
        <taxon>metagenomes</taxon>
        <taxon>ecological metagenomes</taxon>
    </lineage>
</organism>
<dbReference type="EMBL" id="LAZR01009528">
    <property type="protein sequence ID" value="KKM72100.1"/>
    <property type="molecule type" value="Genomic_DNA"/>
</dbReference>
<evidence type="ECO:0000313" key="1">
    <source>
        <dbReference type="EMBL" id="KKM72100.1"/>
    </source>
</evidence>
<name>A0A0F9M601_9ZZZZ</name>
<reference evidence="1" key="1">
    <citation type="journal article" date="2015" name="Nature">
        <title>Complex archaea that bridge the gap between prokaryotes and eukaryotes.</title>
        <authorList>
            <person name="Spang A."/>
            <person name="Saw J.H."/>
            <person name="Jorgensen S.L."/>
            <person name="Zaremba-Niedzwiedzka K."/>
            <person name="Martijn J."/>
            <person name="Lind A.E."/>
            <person name="van Eijk R."/>
            <person name="Schleper C."/>
            <person name="Guy L."/>
            <person name="Ettema T.J."/>
        </authorList>
    </citation>
    <scope>NUCLEOTIDE SEQUENCE</scope>
</reference>
<accession>A0A0F9M601</accession>